<keyword evidence="2" id="KW-1185">Reference proteome</keyword>
<comment type="caution">
    <text evidence="1">The sequence shown here is derived from an EMBL/GenBank/DDBJ whole genome shotgun (WGS) entry which is preliminary data.</text>
</comment>
<dbReference type="Proteomes" id="UP001221838">
    <property type="component" value="Unassembled WGS sequence"/>
</dbReference>
<proteinExistence type="predicted"/>
<protein>
    <submittedName>
        <fullName evidence="1">Uncharacterized protein</fullName>
    </submittedName>
</protein>
<accession>A0ABT5DDF2</accession>
<reference evidence="1 2" key="1">
    <citation type="submission" date="2022-11" db="EMBL/GenBank/DDBJ databases">
        <title>Minimal conservation of predation-associated metabolite biosynthetic gene clusters underscores biosynthetic potential of Myxococcota including descriptions for ten novel species: Archangium lansinium sp. nov., Myxococcus landrumus sp. nov., Nannocystis bai.</title>
        <authorList>
            <person name="Ahearne A."/>
            <person name="Stevens C."/>
            <person name="Dowd S."/>
        </authorList>
    </citation>
    <scope>NUCLEOTIDE SEQUENCE [LARGE SCALE GENOMIC DNA]</scope>
    <source>
        <strain evidence="1 2">NCWAL01</strain>
    </source>
</reference>
<evidence type="ECO:0000313" key="2">
    <source>
        <dbReference type="Proteomes" id="UP001221838"/>
    </source>
</evidence>
<dbReference type="RefSeq" id="WP_272139765.1">
    <property type="nucleotide sequence ID" value="NZ_JAQNDM010000002.1"/>
</dbReference>
<gene>
    <name evidence="1" type="ORF">POL68_17980</name>
</gene>
<sequence>MRIESTNEVFQLGTSGLSAPIQPGSSAPLMVEFRPVADGEVSGEIRVFLQGGGAQPLVLAVEGLGEMIQEEGNGCSAAGSGDQVLLALWALGTVWLLRRAQRKTAQA</sequence>
<dbReference type="EMBL" id="JAQNDM010000002">
    <property type="protein sequence ID" value="MDC0710371.1"/>
    <property type="molecule type" value="Genomic_DNA"/>
</dbReference>
<organism evidence="1 2">
    <name type="scientific">Stigmatella ashevillensis</name>
    <dbReference type="NCBI Taxonomy" id="2995309"/>
    <lineage>
        <taxon>Bacteria</taxon>
        <taxon>Pseudomonadati</taxon>
        <taxon>Myxococcota</taxon>
        <taxon>Myxococcia</taxon>
        <taxon>Myxococcales</taxon>
        <taxon>Cystobacterineae</taxon>
        <taxon>Archangiaceae</taxon>
        <taxon>Stigmatella</taxon>
    </lineage>
</organism>
<name>A0ABT5DDF2_9BACT</name>
<evidence type="ECO:0000313" key="1">
    <source>
        <dbReference type="EMBL" id="MDC0710371.1"/>
    </source>
</evidence>